<evidence type="ECO:0000256" key="4">
    <source>
        <dbReference type="ARBA" id="ARBA00023027"/>
    </source>
</evidence>
<dbReference type="Gene3D" id="1.10.8.430">
    <property type="entry name" value="Helical domain of apoptotic protease-activating factors"/>
    <property type="match status" value="1"/>
</dbReference>
<dbReference type="InterPro" id="IPR032675">
    <property type="entry name" value="LRR_dom_sf"/>
</dbReference>
<name>A0A8J4QVV0_9ROSI</name>
<dbReference type="PRINTS" id="PR00364">
    <property type="entry name" value="DISEASERSIST"/>
</dbReference>
<dbReference type="Pfam" id="PF07725">
    <property type="entry name" value="LRR_3"/>
    <property type="match status" value="1"/>
</dbReference>
<dbReference type="Pfam" id="PF00560">
    <property type="entry name" value="LRR_1"/>
    <property type="match status" value="1"/>
</dbReference>
<dbReference type="OrthoDB" id="1901675at2759"/>
<dbReference type="InterPro" id="IPR001611">
    <property type="entry name" value="Leu-rich_rpt"/>
</dbReference>
<keyword evidence="3" id="KW-0611">Plant defense</keyword>
<dbReference type="InterPro" id="IPR035897">
    <property type="entry name" value="Toll_tir_struct_dom_sf"/>
</dbReference>
<dbReference type="PROSITE" id="PS51450">
    <property type="entry name" value="LRR"/>
    <property type="match status" value="1"/>
</dbReference>
<protein>
    <recommendedName>
        <fullName evidence="5">TIR domain-containing protein</fullName>
    </recommendedName>
</protein>
<dbReference type="InterPro" id="IPR044974">
    <property type="entry name" value="Disease_R_plants"/>
</dbReference>
<dbReference type="InterPro" id="IPR055414">
    <property type="entry name" value="LRR_R13L4/SHOC2-like"/>
</dbReference>
<dbReference type="PANTHER" id="PTHR11017">
    <property type="entry name" value="LEUCINE-RICH REPEAT-CONTAINING PROTEIN"/>
    <property type="match status" value="1"/>
</dbReference>
<dbReference type="SUPFAM" id="SSF52540">
    <property type="entry name" value="P-loop containing nucleoside triphosphate hydrolases"/>
    <property type="match status" value="1"/>
</dbReference>
<evidence type="ECO:0000313" key="6">
    <source>
        <dbReference type="EMBL" id="KAF3954129.1"/>
    </source>
</evidence>
<dbReference type="Pfam" id="PF23598">
    <property type="entry name" value="LRR_14"/>
    <property type="match status" value="1"/>
</dbReference>
<dbReference type="SMART" id="SM00255">
    <property type="entry name" value="TIR"/>
    <property type="match status" value="1"/>
</dbReference>
<feature type="domain" description="TIR" evidence="5">
    <location>
        <begin position="25"/>
        <end position="189"/>
    </location>
</feature>
<dbReference type="Pfam" id="PF01582">
    <property type="entry name" value="TIR"/>
    <property type="match status" value="1"/>
</dbReference>
<dbReference type="GO" id="GO:0051707">
    <property type="term" value="P:response to other organism"/>
    <property type="evidence" value="ECO:0007669"/>
    <property type="project" value="UniProtKB-ARBA"/>
</dbReference>
<dbReference type="FunFam" id="3.80.10.10:FF:000386">
    <property type="entry name" value="Disease resistance protein RPS4"/>
    <property type="match status" value="1"/>
</dbReference>
<reference evidence="6" key="1">
    <citation type="submission" date="2020-03" db="EMBL/GenBank/DDBJ databases">
        <title>Castanea mollissima Vanexum genome sequencing.</title>
        <authorList>
            <person name="Staton M."/>
        </authorList>
    </citation>
    <scope>NUCLEOTIDE SEQUENCE</scope>
    <source>
        <tissue evidence="6">Leaf</tissue>
    </source>
</reference>
<dbReference type="GO" id="GO:0006952">
    <property type="term" value="P:defense response"/>
    <property type="evidence" value="ECO:0007669"/>
    <property type="project" value="UniProtKB-KW"/>
</dbReference>
<proteinExistence type="predicted"/>
<dbReference type="InterPro" id="IPR003591">
    <property type="entry name" value="Leu-rich_rpt_typical-subtyp"/>
</dbReference>
<dbReference type="EMBL" id="JRKL02003811">
    <property type="protein sequence ID" value="KAF3954129.1"/>
    <property type="molecule type" value="Genomic_DNA"/>
</dbReference>
<dbReference type="InterPro" id="IPR058192">
    <property type="entry name" value="WHD_ROQ1-like"/>
</dbReference>
<dbReference type="Pfam" id="PF23282">
    <property type="entry name" value="WHD_ROQ1"/>
    <property type="match status" value="1"/>
</dbReference>
<dbReference type="FunFam" id="3.40.50.10140:FF:000007">
    <property type="entry name" value="Disease resistance protein (TIR-NBS-LRR class)"/>
    <property type="match status" value="1"/>
</dbReference>
<dbReference type="GO" id="GO:0007165">
    <property type="term" value="P:signal transduction"/>
    <property type="evidence" value="ECO:0007669"/>
    <property type="project" value="InterPro"/>
</dbReference>
<dbReference type="PROSITE" id="PS50104">
    <property type="entry name" value="TIR"/>
    <property type="match status" value="1"/>
</dbReference>
<accession>A0A8J4QVV0</accession>
<keyword evidence="7" id="KW-1185">Reference proteome</keyword>
<evidence type="ECO:0000259" key="5">
    <source>
        <dbReference type="PROSITE" id="PS50104"/>
    </source>
</evidence>
<dbReference type="PANTHER" id="PTHR11017:SF559">
    <property type="entry name" value="DISEASE RESISTANCE PROTEIN CHL1"/>
    <property type="match status" value="1"/>
</dbReference>
<keyword evidence="1" id="KW-0433">Leucine-rich repeat</keyword>
<dbReference type="SUPFAM" id="SSF52058">
    <property type="entry name" value="L domain-like"/>
    <property type="match status" value="1"/>
</dbReference>
<dbReference type="InterPro" id="IPR000157">
    <property type="entry name" value="TIR_dom"/>
</dbReference>
<evidence type="ECO:0000256" key="1">
    <source>
        <dbReference type="ARBA" id="ARBA00022614"/>
    </source>
</evidence>
<comment type="caution">
    <text evidence="6">The sequence shown here is derived from an EMBL/GenBank/DDBJ whole genome shotgun (WGS) entry which is preliminary data.</text>
</comment>
<dbReference type="SMART" id="SM00369">
    <property type="entry name" value="LRR_TYP"/>
    <property type="match status" value="4"/>
</dbReference>
<organism evidence="6 7">
    <name type="scientific">Castanea mollissima</name>
    <name type="common">Chinese chestnut</name>
    <dbReference type="NCBI Taxonomy" id="60419"/>
    <lineage>
        <taxon>Eukaryota</taxon>
        <taxon>Viridiplantae</taxon>
        <taxon>Streptophyta</taxon>
        <taxon>Embryophyta</taxon>
        <taxon>Tracheophyta</taxon>
        <taxon>Spermatophyta</taxon>
        <taxon>Magnoliopsida</taxon>
        <taxon>eudicotyledons</taxon>
        <taxon>Gunneridae</taxon>
        <taxon>Pentapetalae</taxon>
        <taxon>rosids</taxon>
        <taxon>fabids</taxon>
        <taxon>Fagales</taxon>
        <taxon>Fagaceae</taxon>
        <taxon>Castanea</taxon>
    </lineage>
</organism>
<dbReference type="InterPro" id="IPR027417">
    <property type="entry name" value="P-loop_NTPase"/>
</dbReference>
<dbReference type="Gene3D" id="3.80.10.10">
    <property type="entry name" value="Ribonuclease Inhibitor"/>
    <property type="match status" value="3"/>
</dbReference>
<keyword evidence="2" id="KW-0677">Repeat</keyword>
<gene>
    <name evidence="6" type="ORF">CMV_020485</name>
</gene>
<dbReference type="Gene3D" id="3.40.50.10140">
    <property type="entry name" value="Toll/interleukin-1 receptor homology (TIR) domain"/>
    <property type="match status" value="1"/>
</dbReference>
<dbReference type="AlphaFoldDB" id="A0A8J4QVV0"/>
<dbReference type="GO" id="GO:0043531">
    <property type="term" value="F:ADP binding"/>
    <property type="evidence" value="ECO:0007669"/>
    <property type="project" value="InterPro"/>
</dbReference>
<dbReference type="Proteomes" id="UP000737018">
    <property type="component" value="Unassembled WGS sequence"/>
</dbReference>
<dbReference type="InterPro" id="IPR042197">
    <property type="entry name" value="Apaf_helical"/>
</dbReference>
<dbReference type="SUPFAM" id="SSF52200">
    <property type="entry name" value="Toll/Interleukin receptor TIR domain"/>
    <property type="match status" value="1"/>
</dbReference>
<keyword evidence="4" id="KW-0520">NAD</keyword>
<evidence type="ECO:0000256" key="3">
    <source>
        <dbReference type="ARBA" id="ARBA00022821"/>
    </source>
</evidence>
<sequence length="801" mass="90655">MAFLATENASSSSSVPPSSTPGCIYEHDVFLSFRGTDTRNNFTDHLYDRLKQVGISTFRDDERLEQGTEINSGLLRAIDESKIAVVVLSKQYASSSWCLIELAKIVECMDKKKLTVLPVFHYVDPSDVRNQRGSFAEAFAKHENRFEDDDVKTWRAALTEVASLSGWHLKDNSESEVIKEIIQRINSELDREVPLVSEHLVGMDSRVKELLDLCLAERAKGLNDDEALELFSLKAFKKPHPEENYVDLSINFVNYANGLPLALRVLGSSLFGKTLDVWRSARDKLEAKPNRDIMDVLKLSVDRLDDTQRDLFLDIAFLFEDMANYCIRDTLESLGHYTYDIDVLQDKSLITITSNGALWMHDLLKEMGRDIVYREFPEEPGKRSRLWSYKDVLRVLTSNAGTEAVKGIMLNMPIEAKERLSAEAFSKMKILRFLKIGYVYPPRDRIGGPIQLPQGLSYLSNELRVIDWHGYPLKSMPTSFQPNKLVELRMRYSDIKQLWKGIMMLNELKLIDLSDSQNLIEIPDLSGAPNLKQLILQRCTRLYNIHASLGDLKRLIRLDLNGCKCLKSLPHKINLEALEFFNLSGCSKLKKFPYIVENMPRLWKLNLSETAIKDLSLLVIHSTGLIKLDLRDCKNLSSLPIAICRLMSLKTLNLSGCSKLDELPENLGKIEGLEKLDLSGTAITSLPSSIVHLKNLKVLSLSGCVGLSSNKLTRFPLMQPRRSPDPMGMLERSLIGLCSLTELDLSYCNVQTIPNVLGCLSSLDILRLRGNNFVCLPESIIQLSNLRYLDIDIISLIPRVQ</sequence>
<dbReference type="InterPro" id="IPR011713">
    <property type="entry name" value="Leu-rich_rpt_3"/>
</dbReference>
<evidence type="ECO:0000313" key="7">
    <source>
        <dbReference type="Proteomes" id="UP000737018"/>
    </source>
</evidence>
<evidence type="ECO:0000256" key="2">
    <source>
        <dbReference type="ARBA" id="ARBA00022737"/>
    </source>
</evidence>